<comment type="cofactor">
    <cofactor evidence="1">
        <name>Zn(2+)</name>
        <dbReference type="ChEBI" id="CHEBI:29105"/>
    </cofactor>
    <text evidence="1">Binds 1 zinc ion per subunit.</text>
</comment>
<dbReference type="GO" id="GO:0006508">
    <property type="term" value="P:proteolysis"/>
    <property type="evidence" value="ECO:0007669"/>
    <property type="project" value="UniProtKB-KW"/>
</dbReference>
<name>A0A0F4YI66_RASE3</name>
<dbReference type="OrthoDB" id="291007at2759"/>
<reference evidence="3 4" key="1">
    <citation type="submission" date="2015-04" db="EMBL/GenBank/DDBJ databases">
        <authorList>
            <person name="Heijne W.H."/>
            <person name="Fedorova N.D."/>
            <person name="Nierman W.C."/>
            <person name="Vollebregt A.W."/>
            <person name="Zhao Z."/>
            <person name="Wu L."/>
            <person name="Kumar M."/>
            <person name="Stam H."/>
            <person name="van den Berg M.A."/>
            <person name="Pel H.J."/>
        </authorList>
    </citation>
    <scope>NUCLEOTIDE SEQUENCE [LARGE SCALE GENOMIC DNA]</scope>
    <source>
        <strain evidence="3 4">CBS 393.64</strain>
    </source>
</reference>
<dbReference type="GeneID" id="25320411"/>
<evidence type="ECO:0000313" key="3">
    <source>
        <dbReference type="EMBL" id="KKA17909.1"/>
    </source>
</evidence>
<comment type="caution">
    <text evidence="3">The sequence shown here is derived from an EMBL/GenBank/DDBJ whole genome shotgun (WGS) entry which is preliminary data.</text>
</comment>
<dbReference type="InterPro" id="IPR001506">
    <property type="entry name" value="Peptidase_M12A"/>
</dbReference>
<evidence type="ECO:0000259" key="2">
    <source>
        <dbReference type="Pfam" id="PF01400"/>
    </source>
</evidence>
<evidence type="ECO:0000256" key="1">
    <source>
        <dbReference type="RuleBase" id="RU361183"/>
    </source>
</evidence>
<keyword evidence="4" id="KW-1185">Reference proteome</keyword>
<keyword evidence="1" id="KW-0732">Signal</keyword>
<gene>
    <name evidence="3" type="ORF">T310_8151</name>
</gene>
<dbReference type="InterPro" id="IPR024079">
    <property type="entry name" value="MetalloPept_cat_dom_sf"/>
</dbReference>
<dbReference type="EMBL" id="LASV01000530">
    <property type="protein sequence ID" value="KKA17909.1"/>
    <property type="molecule type" value="Genomic_DNA"/>
</dbReference>
<sequence length="275" mass="30435">MTLLHAFTILISLYVLLCFLSVTHAAPLEERGLGARGYSVTREGPALKPWPGNTLVYCFQDPSIKPLFDAGWAIWESKPGFPVQRREVDCATANKRTTLIVSSNTNKKLATTVGFKDSSQTMTIDLSAKVGTNDMAVNLAHEIGHALGLYHEHQKPTARNFIRVNCINLADYDKFANSETYKDYMDVLCTNQFAASRAGFTAYDVLPFAEDYPALSDGDAIDWSSIMLYGSNFGGKKLMGVGPRQNVMTKMNGDTWRGNRVPSDGDIAQLRRLYS</sequence>
<accession>A0A0F4YI66</accession>
<feature type="signal peptide" evidence="1">
    <location>
        <begin position="1"/>
        <end position="25"/>
    </location>
</feature>
<dbReference type="RefSeq" id="XP_013324521.1">
    <property type="nucleotide sequence ID" value="XM_013469067.1"/>
</dbReference>
<dbReference type="AlphaFoldDB" id="A0A0F4YI66"/>
<feature type="domain" description="Peptidase M12A" evidence="2">
    <location>
        <begin position="98"/>
        <end position="173"/>
    </location>
</feature>
<protein>
    <recommendedName>
        <fullName evidence="1">Metalloendopeptidase</fullName>
        <ecNumber evidence="1">3.4.24.-</ecNumber>
    </recommendedName>
</protein>
<keyword evidence="1" id="KW-0645">Protease</keyword>
<dbReference type="Gene3D" id="3.40.390.10">
    <property type="entry name" value="Collagenase (Catalytic Domain)"/>
    <property type="match status" value="1"/>
</dbReference>
<keyword evidence="1" id="KW-0482">Metalloprotease</keyword>
<keyword evidence="1" id="KW-0479">Metal-binding</keyword>
<proteinExistence type="predicted"/>
<keyword evidence="1" id="KW-0378">Hydrolase</keyword>
<dbReference type="GO" id="GO:0004222">
    <property type="term" value="F:metalloendopeptidase activity"/>
    <property type="evidence" value="ECO:0007669"/>
    <property type="project" value="UniProtKB-UniRule"/>
</dbReference>
<evidence type="ECO:0000313" key="4">
    <source>
        <dbReference type="Proteomes" id="UP000053958"/>
    </source>
</evidence>
<organism evidence="3 4">
    <name type="scientific">Rasamsonia emersonii (strain ATCC 16479 / CBS 393.64 / IMI 116815)</name>
    <dbReference type="NCBI Taxonomy" id="1408163"/>
    <lineage>
        <taxon>Eukaryota</taxon>
        <taxon>Fungi</taxon>
        <taxon>Dikarya</taxon>
        <taxon>Ascomycota</taxon>
        <taxon>Pezizomycotina</taxon>
        <taxon>Eurotiomycetes</taxon>
        <taxon>Eurotiomycetidae</taxon>
        <taxon>Eurotiales</taxon>
        <taxon>Trichocomaceae</taxon>
        <taxon>Rasamsonia</taxon>
    </lineage>
</organism>
<dbReference type="Proteomes" id="UP000053958">
    <property type="component" value="Unassembled WGS sequence"/>
</dbReference>
<keyword evidence="1" id="KW-0862">Zinc</keyword>
<dbReference type="STRING" id="1408163.A0A0F4YI66"/>
<feature type="chain" id="PRO_5033112242" description="Metalloendopeptidase" evidence="1">
    <location>
        <begin position="26"/>
        <end position="275"/>
    </location>
</feature>
<dbReference type="Pfam" id="PF01400">
    <property type="entry name" value="Astacin"/>
    <property type="match status" value="1"/>
</dbReference>
<dbReference type="PRINTS" id="PR00480">
    <property type="entry name" value="ASTACIN"/>
</dbReference>
<dbReference type="EC" id="3.4.24.-" evidence="1"/>
<dbReference type="SUPFAM" id="SSF55486">
    <property type="entry name" value="Metalloproteases ('zincins'), catalytic domain"/>
    <property type="match status" value="1"/>
</dbReference>
<dbReference type="GO" id="GO:0046872">
    <property type="term" value="F:metal ion binding"/>
    <property type="evidence" value="ECO:0007669"/>
    <property type="project" value="UniProtKB-KW"/>
</dbReference>